<protein>
    <submittedName>
        <fullName evidence="2">Galactose-binding like protein</fullName>
    </submittedName>
</protein>
<dbReference type="InterPro" id="IPR000421">
    <property type="entry name" value="FA58C"/>
</dbReference>
<organism evidence="2 3">
    <name type="scientific">Rhizoclosmatium globosum</name>
    <dbReference type="NCBI Taxonomy" id="329046"/>
    <lineage>
        <taxon>Eukaryota</taxon>
        <taxon>Fungi</taxon>
        <taxon>Fungi incertae sedis</taxon>
        <taxon>Chytridiomycota</taxon>
        <taxon>Chytridiomycota incertae sedis</taxon>
        <taxon>Chytridiomycetes</taxon>
        <taxon>Chytridiales</taxon>
        <taxon>Chytriomycetaceae</taxon>
        <taxon>Rhizoclosmatium</taxon>
    </lineage>
</organism>
<dbReference type="AlphaFoldDB" id="A0A1Y2CVN1"/>
<proteinExistence type="predicted"/>
<dbReference type="SUPFAM" id="SSF49785">
    <property type="entry name" value="Galactose-binding domain-like"/>
    <property type="match status" value="1"/>
</dbReference>
<dbReference type="EMBL" id="MCGO01000006">
    <property type="protein sequence ID" value="ORY51082.1"/>
    <property type="molecule type" value="Genomic_DNA"/>
</dbReference>
<dbReference type="Pfam" id="PF22633">
    <property type="entry name" value="F5_F8_type_C_2"/>
    <property type="match status" value="1"/>
</dbReference>
<keyword evidence="3" id="KW-1185">Reference proteome</keyword>
<dbReference type="PROSITE" id="PS50022">
    <property type="entry name" value="FA58C_3"/>
    <property type="match status" value="1"/>
</dbReference>
<accession>A0A1Y2CVN1</accession>
<evidence type="ECO:0000259" key="1">
    <source>
        <dbReference type="PROSITE" id="PS50022"/>
    </source>
</evidence>
<reference evidence="2 3" key="1">
    <citation type="submission" date="2016-07" db="EMBL/GenBank/DDBJ databases">
        <title>Pervasive Adenine N6-methylation of Active Genes in Fungi.</title>
        <authorList>
            <consortium name="DOE Joint Genome Institute"/>
            <person name="Mondo S.J."/>
            <person name="Dannebaum R.O."/>
            <person name="Kuo R.C."/>
            <person name="Labutti K."/>
            <person name="Haridas S."/>
            <person name="Kuo A."/>
            <person name="Salamov A."/>
            <person name="Ahrendt S.R."/>
            <person name="Lipzen A."/>
            <person name="Sullivan W."/>
            <person name="Andreopoulos W.B."/>
            <person name="Clum A."/>
            <person name="Lindquist E."/>
            <person name="Daum C."/>
            <person name="Ramamoorthy G.K."/>
            <person name="Gryganskyi A."/>
            <person name="Culley D."/>
            <person name="Magnuson J.K."/>
            <person name="James T.Y."/>
            <person name="O'Malley M.A."/>
            <person name="Stajich J.E."/>
            <person name="Spatafora J.W."/>
            <person name="Visel A."/>
            <person name="Grigoriev I.V."/>
        </authorList>
    </citation>
    <scope>NUCLEOTIDE SEQUENCE [LARGE SCALE GENOMIC DNA]</scope>
    <source>
        <strain evidence="2 3">JEL800</strain>
    </source>
</reference>
<dbReference type="InterPro" id="IPR008979">
    <property type="entry name" value="Galactose-bd-like_sf"/>
</dbReference>
<dbReference type="Proteomes" id="UP000193642">
    <property type="component" value="Unassembled WGS sequence"/>
</dbReference>
<feature type="domain" description="F5/8 type C" evidence="1">
    <location>
        <begin position="1"/>
        <end position="147"/>
    </location>
</feature>
<name>A0A1Y2CVN1_9FUNG</name>
<comment type="caution">
    <text evidence="2">The sequence shown here is derived from an EMBL/GenBank/DDBJ whole genome shotgun (WGS) entry which is preliminary data.</text>
</comment>
<dbReference type="STRING" id="329046.A0A1Y2CVN1"/>
<evidence type="ECO:0000313" key="3">
    <source>
        <dbReference type="Proteomes" id="UP000193642"/>
    </source>
</evidence>
<sequence>MSLLKNSTEFKVKVSSTLNKDSKSFGKQYLTDGSDETCWNSDQGTSQWIIIELPQPSSISHLHLMFQGGFTSSEVQVFAAPTGTLPSSSSEWIDVGSVYPEDSNKEQALALGEAGVGIKAQSVKIVFSKPGDTYGRIVLYKVDLVGTV</sequence>
<evidence type="ECO:0000313" key="2">
    <source>
        <dbReference type="EMBL" id="ORY51082.1"/>
    </source>
</evidence>
<dbReference type="OrthoDB" id="10052260at2759"/>
<dbReference type="Gene3D" id="2.60.120.260">
    <property type="entry name" value="Galactose-binding domain-like"/>
    <property type="match status" value="1"/>
</dbReference>
<gene>
    <name evidence="2" type="ORF">BCR33DRAFT_656470</name>
</gene>